<keyword evidence="2" id="KW-1185">Reference proteome</keyword>
<dbReference type="EMBL" id="PDWZ02000021">
    <property type="protein sequence ID" value="KAB2098831.1"/>
    <property type="molecule type" value="Genomic_DNA"/>
</dbReference>
<protein>
    <submittedName>
        <fullName evidence="1">Uncharacterized protein</fullName>
    </submittedName>
</protein>
<accession>A0ACB6F325</accession>
<sequence length="143" mass="16738">MAQWQTAVVDPYKSLEKKLFPGGKPLAFKYDPFPGRISSIHSASGRESDSEEPDTLYDWEFCPRRYKKAGPLRHEPSTEQQIETAQRDREQSRRIGTAMRDKLPRELRDKIYEYLVSDPEMRWNVHKFRGISTASDEQFVNAE</sequence>
<proteinExistence type="predicted"/>
<evidence type="ECO:0000313" key="1">
    <source>
        <dbReference type="EMBL" id="KAB2098831.1"/>
    </source>
</evidence>
<gene>
    <name evidence="1" type="ORF">AG0111_0g12895</name>
</gene>
<name>A0ACB6F325_9PLEO</name>
<organism evidence="1 2">
    <name type="scientific">Alternaria gaisen</name>
    <dbReference type="NCBI Taxonomy" id="167740"/>
    <lineage>
        <taxon>Eukaryota</taxon>
        <taxon>Fungi</taxon>
        <taxon>Dikarya</taxon>
        <taxon>Ascomycota</taxon>
        <taxon>Pezizomycotina</taxon>
        <taxon>Dothideomycetes</taxon>
        <taxon>Pleosporomycetidae</taxon>
        <taxon>Pleosporales</taxon>
        <taxon>Pleosporineae</taxon>
        <taxon>Pleosporaceae</taxon>
        <taxon>Alternaria</taxon>
        <taxon>Alternaria sect. Alternaria</taxon>
    </lineage>
</organism>
<evidence type="ECO:0000313" key="2">
    <source>
        <dbReference type="Proteomes" id="UP000293547"/>
    </source>
</evidence>
<reference evidence="1 2" key="1">
    <citation type="journal article" date="2019" name="bioRxiv">
        <title>Genomics, evolutionary history and diagnostics of the Alternaria alternata species group including apple and Asian pear pathotypes.</title>
        <authorList>
            <person name="Armitage A.D."/>
            <person name="Cockerton H.M."/>
            <person name="Sreenivasaprasad S."/>
            <person name="Woodhall J.W."/>
            <person name="Lane C.R."/>
            <person name="Harrison R.J."/>
            <person name="Clarkson J.P."/>
        </authorList>
    </citation>
    <scope>NUCLEOTIDE SEQUENCE [LARGE SCALE GENOMIC DNA]</scope>
    <source>
        <strain evidence="1 2">FERA 650</strain>
    </source>
</reference>
<comment type="caution">
    <text evidence="1">The sequence shown here is derived from an EMBL/GenBank/DDBJ whole genome shotgun (WGS) entry which is preliminary data.</text>
</comment>
<dbReference type="Proteomes" id="UP000293547">
    <property type="component" value="Unassembled WGS sequence"/>
</dbReference>